<dbReference type="AlphaFoldDB" id="A0A836CJL2"/>
<keyword evidence="7" id="KW-1185">Reference proteome</keyword>
<gene>
    <name evidence="6" type="ORF">JKP88DRAFT_178689</name>
</gene>
<accession>A0A836CJL2</accession>
<name>A0A836CJL2_9STRA</name>
<evidence type="ECO:0000256" key="2">
    <source>
        <dbReference type="ARBA" id="ARBA00022692"/>
    </source>
</evidence>
<evidence type="ECO:0000313" key="6">
    <source>
        <dbReference type="EMBL" id="KAG5187688.1"/>
    </source>
</evidence>
<evidence type="ECO:0000256" key="1">
    <source>
        <dbReference type="ARBA" id="ARBA00004141"/>
    </source>
</evidence>
<dbReference type="OrthoDB" id="262535at2759"/>
<evidence type="ECO:0000256" key="3">
    <source>
        <dbReference type="ARBA" id="ARBA00022989"/>
    </source>
</evidence>
<comment type="caution">
    <text evidence="6">The sequence shown here is derived from an EMBL/GenBank/DDBJ whole genome shotgun (WGS) entry which is preliminary data.</text>
</comment>
<evidence type="ECO:0000256" key="4">
    <source>
        <dbReference type="ARBA" id="ARBA00023136"/>
    </source>
</evidence>
<evidence type="ECO:0000256" key="5">
    <source>
        <dbReference type="SAM" id="Phobius"/>
    </source>
</evidence>
<dbReference type="EMBL" id="JAFCMP010000085">
    <property type="protein sequence ID" value="KAG5187688.1"/>
    <property type="molecule type" value="Genomic_DNA"/>
</dbReference>
<proteinExistence type="predicted"/>
<keyword evidence="3 5" id="KW-1133">Transmembrane helix</keyword>
<dbReference type="GO" id="GO:1905515">
    <property type="term" value="P:non-motile cilium assembly"/>
    <property type="evidence" value="ECO:0007669"/>
    <property type="project" value="TreeGrafter"/>
</dbReference>
<dbReference type="Pfam" id="PF09799">
    <property type="entry name" value="Transmemb_17"/>
    <property type="match status" value="1"/>
</dbReference>
<dbReference type="InterPro" id="IPR019184">
    <property type="entry name" value="Uncharacterised_TM-17"/>
</dbReference>
<feature type="transmembrane region" description="Helical" evidence="5">
    <location>
        <begin position="25"/>
        <end position="45"/>
    </location>
</feature>
<dbReference type="GO" id="GO:0035869">
    <property type="term" value="C:ciliary transition zone"/>
    <property type="evidence" value="ECO:0007669"/>
    <property type="project" value="TreeGrafter"/>
</dbReference>
<reference evidence="6" key="1">
    <citation type="submission" date="2021-02" db="EMBL/GenBank/DDBJ databases">
        <title>First Annotated Genome of the Yellow-green Alga Tribonema minus.</title>
        <authorList>
            <person name="Mahan K.M."/>
        </authorList>
    </citation>
    <scope>NUCLEOTIDE SEQUENCE</scope>
    <source>
        <strain evidence="6">UTEX B ZZ1240</strain>
    </source>
</reference>
<sequence length="87" mass="9201">MVFVYAVLQATRVFMASKGNKTETLEPLAASALLAAPVALLYAYALALQTYVLQLDVVLAAIGLVFVGLETLLSATTAVAFYNAFRG</sequence>
<evidence type="ECO:0000313" key="7">
    <source>
        <dbReference type="Proteomes" id="UP000664859"/>
    </source>
</evidence>
<feature type="transmembrane region" description="Helical" evidence="5">
    <location>
        <begin position="57"/>
        <end position="82"/>
    </location>
</feature>
<keyword evidence="4 5" id="KW-0472">Membrane</keyword>
<organism evidence="6 7">
    <name type="scientific">Tribonema minus</name>
    <dbReference type="NCBI Taxonomy" id="303371"/>
    <lineage>
        <taxon>Eukaryota</taxon>
        <taxon>Sar</taxon>
        <taxon>Stramenopiles</taxon>
        <taxon>Ochrophyta</taxon>
        <taxon>PX clade</taxon>
        <taxon>Xanthophyceae</taxon>
        <taxon>Tribonematales</taxon>
        <taxon>Tribonemataceae</taxon>
        <taxon>Tribonema</taxon>
    </lineage>
</organism>
<keyword evidence="2 5" id="KW-0812">Transmembrane</keyword>
<dbReference type="Proteomes" id="UP000664859">
    <property type="component" value="Unassembled WGS sequence"/>
</dbReference>
<protein>
    <submittedName>
        <fullName evidence="6">Uncharacterized protein</fullName>
    </submittedName>
</protein>
<dbReference type="PANTHER" id="PTHR13531">
    <property type="entry name" value="GEO07735P1-RELATED-RELATED"/>
    <property type="match status" value="1"/>
</dbReference>
<comment type="subcellular location">
    <subcellularLocation>
        <location evidence="1">Membrane</location>
        <topology evidence="1">Multi-pass membrane protein</topology>
    </subcellularLocation>
</comment>
<dbReference type="GO" id="GO:0016020">
    <property type="term" value="C:membrane"/>
    <property type="evidence" value="ECO:0007669"/>
    <property type="project" value="UniProtKB-SubCell"/>
</dbReference>
<dbReference type="PANTHER" id="PTHR13531:SF0">
    <property type="entry name" value="GEO07735P1-RELATED"/>
    <property type="match status" value="1"/>
</dbReference>